<evidence type="ECO:0000256" key="8">
    <source>
        <dbReference type="ARBA" id="ARBA00023204"/>
    </source>
</evidence>
<dbReference type="PANTHER" id="PTHR46457:SF1">
    <property type="entry name" value="DNA REPAIR PROTEIN RAD51 HOMOLOG 4"/>
    <property type="match status" value="1"/>
</dbReference>
<evidence type="ECO:0000256" key="9">
    <source>
        <dbReference type="ARBA" id="ARBA00023242"/>
    </source>
</evidence>
<dbReference type="InterPro" id="IPR047323">
    <property type="entry name" value="Rad51D_C"/>
</dbReference>
<protein>
    <submittedName>
        <fullName evidence="12 13">DNA repair protein RAD51 homolog 4-like</fullName>
    </submittedName>
</protein>
<dbReference type="Proteomes" id="UP000694924">
    <property type="component" value="Unplaced"/>
</dbReference>
<comment type="similarity">
    <text evidence="2">Belongs to the RecA family. RAD51 subfamily.</text>
</comment>
<evidence type="ECO:0000313" key="11">
    <source>
        <dbReference type="Proteomes" id="UP000694924"/>
    </source>
</evidence>
<evidence type="ECO:0000313" key="13">
    <source>
        <dbReference type="RefSeq" id="XP_015174160.1"/>
    </source>
</evidence>
<dbReference type="Pfam" id="PF08423">
    <property type="entry name" value="Rad51"/>
    <property type="match status" value="1"/>
</dbReference>
<evidence type="ECO:0000313" key="14">
    <source>
        <dbReference type="RefSeq" id="XP_015174161.1"/>
    </source>
</evidence>
<dbReference type="SUPFAM" id="SSF52540">
    <property type="entry name" value="P-loop containing nucleoside triphosphate hydrolases"/>
    <property type="match status" value="1"/>
</dbReference>
<dbReference type="RefSeq" id="XP_015174161.1">
    <property type="nucleotide sequence ID" value="XM_015318675.1"/>
</dbReference>
<keyword evidence="7" id="KW-0233">DNA recombination</keyword>
<keyword evidence="11" id="KW-1185">Reference proteome</keyword>
<dbReference type="InterPro" id="IPR048943">
    <property type="entry name" value="RAD51D_N"/>
</dbReference>
<proteinExistence type="inferred from homology"/>
<dbReference type="InterPro" id="IPR020588">
    <property type="entry name" value="RecA_ATP-bd"/>
</dbReference>
<dbReference type="InterPro" id="IPR051988">
    <property type="entry name" value="HRR_RAD51_Paralog"/>
</dbReference>
<evidence type="ECO:0000256" key="1">
    <source>
        <dbReference type="ARBA" id="ARBA00004123"/>
    </source>
</evidence>
<keyword evidence="6" id="KW-0238">DNA-binding</keyword>
<evidence type="ECO:0000256" key="4">
    <source>
        <dbReference type="ARBA" id="ARBA00022763"/>
    </source>
</evidence>
<dbReference type="RefSeq" id="XP_015174159.1">
    <property type="nucleotide sequence ID" value="XM_015318673.1"/>
</dbReference>
<dbReference type="InterPro" id="IPR013632">
    <property type="entry name" value="Rad51_C"/>
</dbReference>
<keyword evidence="4" id="KW-0227">DNA damage</keyword>
<reference evidence="12 13" key="1">
    <citation type="submission" date="2025-05" db="UniProtKB">
        <authorList>
            <consortium name="RefSeq"/>
        </authorList>
    </citation>
    <scope>IDENTIFICATION</scope>
    <source>
        <tissue evidence="12 13">Whole body</tissue>
    </source>
</reference>
<evidence type="ECO:0000259" key="10">
    <source>
        <dbReference type="PROSITE" id="PS50162"/>
    </source>
</evidence>
<gene>
    <name evidence="12 13 14" type="primary">LOC107065210</name>
</gene>
<evidence type="ECO:0000256" key="5">
    <source>
        <dbReference type="ARBA" id="ARBA00022840"/>
    </source>
</evidence>
<dbReference type="GeneID" id="107065210"/>
<accession>A0ABM1I1S3</accession>
<evidence type="ECO:0000313" key="12">
    <source>
        <dbReference type="RefSeq" id="XP_015174159.1"/>
    </source>
</evidence>
<sequence length="318" mass="36531">MEQLNSNMHSQLSESIIERLRHKKILTVIDFIIEDQDKLRAATNLSFKEVIDIKKTLTNKFGGIIKRPSTLWKLEQLNTVRTRIRSLDDLLGGGLNPGQIYEVCGLSFSGKTQLCLTIASNIALFSNSLVRYIDTKGDFFASRVDNILRYRTKSKEEINKAMEQIKITLVRDYNKLLVILQCMINILKQESDIRTRALIIDSLPGVIFKSSKEPEMNFILNRLSNLCRFIANEFNIPIIIVNLITYWTQPNDKSSGSSTKETQTLINPTLGKYWLHIPNTRLLIEKLNDNYRRISVWKSFQIKMDSICNVKLNDAGVT</sequence>
<dbReference type="PROSITE" id="PS50162">
    <property type="entry name" value="RECA_2"/>
    <property type="match status" value="1"/>
</dbReference>
<keyword evidence="5" id="KW-0067">ATP-binding</keyword>
<dbReference type="InterPro" id="IPR027417">
    <property type="entry name" value="P-loop_NTPase"/>
</dbReference>
<dbReference type="Pfam" id="PF21794">
    <property type="entry name" value="RAD51D_N"/>
    <property type="match status" value="1"/>
</dbReference>
<evidence type="ECO:0000256" key="2">
    <source>
        <dbReference type="ARBA" id="ARBA00007095"/>
    </source>
</evidence>
<comment type="subcellular location">
    <subcellularLocation>
        <location evidence="1">Nucleus</location>
    </subcellularLocation>
</comment>
<dbReference type="CDD" id="cd19489">
    <property type="entry name" value="Rad51D"/>
    <property type="match status" value="1"/>
</dbReference>
<organism evidence="11 13">
    <name type="scientific">Polistes dominula</name>
    <name type="common">European paper wasp</name>
    <name type="synonym">Vespa dominula</name>
    <dbReference type="NCBI Taxonomy" id="743375"/>
    <lineage>
        <taxon>Eukaryota</taxon>
        <taxon>Metazoa</taxon>
        <taxon>Ecdysozoa</taxon>
        <taxon>Arthropoda</taxon>
        <taxon>Hexapoda</taxon>
        <taxon>Insecta</taxon>
        <taxon>Pterygota</taxon>
        <taxon>Neoptera</taxon>
        <taxon>Endopterygota</taxon>
        <taxon>Hymenoptera</taxon>
        <taxon>Apocrita</taxon>
        <taxon>Aculeata</taxon>
        <taxon>Vespoidea</taxon>
        <taxon>Vespidae</taxon>
        <taxon>Polistinae</taxon>
        <taxon>Polistini</taxon>
        <taxon>Polistes</taxon>
    </lineage>
</organism>
<evidence type="ECO:0000256" key="6">
    <source>
        <dbReference type="ARBA" id="ARBA00023125"/>
    </source>
</evidence>
<dbReference type="PANTHER" id="PTHR46457">
    <property type="entry name" value="DNA REPAIR PROTEIN RAD51 HOMOLOG 4"/>
    <property type="match status" value="1"/>
</dbReference>
<evidence type="ECO:0000256" key="7">
    <source>
        <dbReference type="ARBA" id="ARBA00023172"/>
    </source>
</evidence>
<feature type="domain" description="RecA family profile 1" evidence="10">
    <location>
        <begin position="76"/>
        <end position="244"/>
    </location>
</feature>
<keyword evidence="3" id="KW-0547">Nucleotide-binding</keyword>
<name>A0ABM1I1S3_POLDO</name>
<dbReference type="Gene3D" id="3.40.50.300">
    <property type="entry name" value="P-loop containing nucleotide triphosphate hydrolases"/>
    <property type="match status" value="1"/>
</dbReference>
<keyword evidence="8" id="KW-0234">DNA repair</keyword>
<dbReference type="RefSeq" id="XP_015174160.1">
    <property type="nucleotide sequence ID" value="XM_015318674.1"/>
</dbReference>
<keyword evidence="9" id="KW-0539">Nucleus</keyword>
<evidence type="ECO:0000256" key="3">
    <source>
        <dbReference type="ARBA" id="ARBA00022741"/>
    </source>
</evidence>